<keyword evidence="2" id="KW-1133">Transmembrane helix</keyword>
<evidence type="ECO:0000313" key="3">
    <source>
        <dbReference type="EMBL" id="EKG18680.1"/>
    </source>
</evidence>
<dbReference type="VEuPathDB" id="FungiDB:MPH_04026"/>
<keyword evidence="2" id="KW-0812">Transmembrane</keyword>
<keyword evidence="2" id="KW-0472">Membrane</keyword>
<name>K2SPI1_MACPH</name>
<evidence type="ECO:0000256" key="2">
    <source>
        <dbReference type="SAM" id="Phobius"/>
    </source>
</evidence>
<comment type="caution">
    <text evidence="3">The sequence shown here is derived from an EMBL/GenBank/DDBJ whole genome shotgun (WGS) entry which is preliminary data.</text>
</comment>
<accession>K2SPI1</accession>
<evidence type="ECO:0000313" key="4">
    <source>
        <dbReference type="Proteomes" id="UP000007129"/>
    </source>
</evidence>
<organism evidence="3 4">
    <name type="scientific">Macrophomina phaseolina (strain MS6)</name>
    <name type="common">Charcoal rot fungus</name>
    <dbReference type="NCBI Taxonomy" id="1126212"/>
    <lineage>
        <taxon>Eukaryota</taxon>
        <taxon>Fungi</taxon>
        <taxon>Dikarya</taxon>
        <taxon>Ascomycota</taxon>
        <taxon>Pezizomycotina</taxon>
        <taxon>Dothideomycetes</taxon>
        <taxon>Dothideomycetes incertae sedis</taxon>
        <taxon>Botryosphaeriales</taxon>
        <taxon>Botryosphaeriaceae</taxon>
        <taxon>Macrophomina</taxon>
    </lineage>
</organism>
<evidence type="ECO:0000256" key="1">
    <source>
        <dbReference type="SAM" id="MobiDB-lite"/>
    </source>
</evidence>
<feature type="transmembrane region" description="Helical" evidence="2">
    <location>
        <begin position="17"/>
        <end position="40"/>
    </location>
</feature>
<dbReference type="InParanoid" id="K2SPI1"/>
<proteinExistence type="predicted"/>
<dbReference type="EMBL" id="AHHD01000180">
    <property type="protein sequence ID" value="EKG18680.1"/>
    <property type="molecule type" value="Genomic_DNA"/>
</dbReference>
<dbReference type="HOGENOM" id="CLU_1875818_0_0_1"/>
<feature type="compositionally biased region" description="Low complexity" evidence="1">
    <location>
        <begin position="97"/>
        <end position="111"/>
    </location>
</feature>
<protein>
    <submittedName>
        <fullName evidence="3">Uncharacterized protein</fullName>
    </submittedName>
</protein>
<feature type="region of interest" description="Disordered" evidence="1">
    <location>
        <begin position="80"/>
        <end position="126"/>
    </location>
</feature>
<reference evidence="3 4" key="1">
    <citation type="journal article" date="2012" name="BMC Genomics">
        <title>Tools to kill: Genome of one of the most destructive plant pathogenic fungi Macrophomina phaseolina.</title>
        <authorList>
            <person name="Islam M.S."/>
            <person name="Haque M.S."/>
            <person name="Islam M.M."/>
            <person name="Emdad E.M."/>
            <person name="Halim A."/>
            <person name="Hossen Q.M.M."/>
            <person name="Hossain M.Z."/>
            <person name="Ahmed B."/>
            <person name="Rahim S."/>
            <person name="Rahman M.S."/>
            <person name="Alam M.M."/>
            <person name="Hou S."/>
            <person name="Wan X."/>
            <person name="Saito J.A."/>
            <person name="Alam M."/>
        </authorList>
    </citation>
    <scope>NUCLEOTIDE SEQUENCE [LARGE SCALE GENOMIC DNA]</scope>
    <source>
        <strain evidence="3 4">MS6</strain>
    </source>
</reference>
<dbReference type="AlphaFoldDB" id="K2SPI1"/>
<sequence length="136" mass="14349">MAEETLNDTVGGLDSGIFTFLMLFLVLFLLLFIVSVCYVFTMRQAFAKLQTLIREHTAAQRDLSLQSLSTRQGFMGNHLPSSNGNGHRCSGNGISGHGNSSNSNNGNRSNGFTHGNGIGGENGSVPGPVEAGVVGF</sequence>
<gene>
    <name evidence="3" type="ORF">MPH_04026</name>
</gene>
<dbReference type="Proteomes" id="UP000007129">
    <property type="component" value="Unassembled WGS sequence"/>
</dbReference>